<dbReference type="Pfam" id="PF03741">
    <property type="entry name" value="TerC"/>
    <property type="match status" value="1"/>
</dbReference>
<feature type="transmembrane region" description="Helical" evidence="5">
    <location>
        <begin position="102"/>
        <end position="124"/>
    </location>
</feature>
<dbReference type="EMBL" id="LVVT01000022">
    <property type="protein sequence ID" value="TQS81576.1"/>
    <property type="molecule type" value="Genomic_DNA"/>
</dbReference>
<organism evidence="6 7">
    <name type="scientific">Candidatus Methanomassiliicoccus intestinalis</name>
    <dbReference type="NCBI Taxonomy" id="1406512"/>
    <lineage>
        <taxon>Archaea</taxon>
        <taxon>Methanobacteriati</taxon>
        <taxon>Thermoplasmatota</taxon>
        <taxon>Thermoplasmata</taxon>
        <taxon>Methanomassiliicoccales</taxon>
        <taxon>Methanomassiliicoccaceae</taxon>
        <taxon>Methanomassiliicoccus</taxon>
    </lineage>
</organism>
<dbReference type="AlphaFoldDB" id="A0A8J8TD37"/>
<evidence type="ECO:0000313" key="6">
    <source>
        <dbReference type="EMBL" id="TQS81576.1"/>
    </source>
</evidence>
<feature type="transmembrane region" description="Helical" evidence="5">
    <location>
        <begin position="223"/>
        <end position="243"/>
    </location>
</feature>
<protein>
    <submittedName>
        <fullName evidence="6">Tellurium resistance protein TerC</fullName>
    </submittedName>
</protein>
<feature type="transmembrane region" description="Helical" evidence="5">
    <location>
        <begin position="130"/>
        <end position="148"/>
    </location>
</feature>
<keyword evidence="2 5" id="KW-0812">Transmembrane</keyword>
<feature type="transmembrane region" description="Helical" evidence="5">
    <location>
        <begin position="279"/>
        <end position="299"/>
    </location>
</feature>
<comment type="subcellular location">
    <subcellularLocation>
        <location evidence="1">Membrane</location>
        <topology evidence="1">Multi-pass membrane protein</topology>
    </subcellularLocation>
</comment>
<comment type="caution">
    <text evidence="6">The sequence shown here is derived from an EMBL/GenBank/DDBJ whole genome shotgun (WGS) entry which is preliminary data.</text>
</comment>
<keyword evidence="4 5" id="KW-0472">Membrane</keyword>
<feature type="transmembrane region" description="Helical" evidence="5">
    <location>
        <begin position="180"/>
        <end position="200"/>
    </location>
</feature>
<sequence>MFSDTMWIAFAVIVVVLLALDLGVFNRKSHVIGVKEALIMSAFWIGIALAFNAVIFWQMGSQSGLEYTAAYVMEKALSVDNLFVFIIIFAFFGIAPEYQHKILFYGIIGALVFRAIFIFAGVTLVEKFDWLLYIFGIFLLITAVKLAVQKDQKVDPDKNIVVRGFKKIMPVSTDSQGGKFFVRNAGVLAATPLFLALLVIETTDIVFAVDSIPAVMGITTDMFVVYTSNVFAILGLRSLYFALAGIMSAMYYLKYGLAVILGFVGIKMLLPIWGYHVDVLVSLGVILVVLLVAIIASVIRNRHLKKTKTAA</sequence>
<gene>
    <name evidence="6" type="ORF">A3207_04010</name>
</gene>
<name>A0A8J8TD37_9ARCH</name>
<dbReference type="RefSeq" id="WP_400195432.1">
    <property type="nucleotide sequence ID" value="NZ_CAYAYE010000017.1"/>
</dbReference>
<evidence type="ECO:0000313" key="7">
    <source>
        <dbReference type="Proteomes" id="UP000752814"/>
    </source>
</evidence>
<dbReference type="GO" id="GO:0016020">
    <property type="term" value="C:membrane"/>
    <property type="evidence" value="ECO:0007669"/>
    <property type="project" value="UniProtKB-SubCell"/>
</dbReference>
<evidence type="ECO:0000256" key="4">
    <source>
        <dbReference type="ARBA" id="ARBA00023136"/>
    </source>
</evidence>
<reference evidence="6" key="1">
    <citation type="submission" date="2016-03" db="EMBL/GenBank/DDBJ databases">
        <authorList>
            <person name="Borrel G."/>
            <person name="Mccann A."/>
            <person name="O'Toole P.W."/>
        </authorList>
    </citation>
    <scope>NUCLEOTIDE SEQUENCE</scope>
    <source>
        <strain evidence="6">183</strain>
    </source>
</reference>
<dbReference type="InterPro" id="IPR005496">
    <property type="entry name" value="Integral_membrane_TerC"/>
</dbReference>
<keyword evidence="3 5" id="KW-1133">Transmembrane helix</keyword>
<dbReference type="Proteomes" id="UP000752814">
    <property type="component" value="Unassembled WGS sequence"/>
</dbReference>
<evidence type="ECO:0000256" key="5">
    <source>
        <dbReference type="SAM" id="Phobius"/>
    </source>
</evidence>
<dbReference type="InterPro" id="IPR022369">
    <property type="entry name" value="Integral_membrane_TerC_rswitch"/>
</dbReference>
<evidence type="ECO:0000256" key="3">
    <source>
        <dbReference type="ARBA" id="ARBA00022989"/>
    </source>
</evidence>
<evidence type="ECO:0000256" key="1">
    <source>
        <dbReference type="ARBA" id="ARBA00004141"/>
    </source>
</evidence>
<feature type="transmembrane region" description="Helical" evidence="5">
    <location>
        <begin position="77"/>
        <end position="95"/>
    </location>
</feature>
<dbReference type="PANTHER" id="PTHR30238">
    <property type="entry name" value="MEMBRANE BOUND PREDICTED REDOX MODULATOR"/>
    <property type="match status" value="1"/>
</dbReference>
<feature type="transmembrane region" description="Helical" evidence="5">
    <location>
        <begin position="37"/>
        <end position="57"/>
    </location>
</feature>
<dbReference type="PANTHER" id="PTHR30238:SF0">
    <property type="entry name" value="THYLAKOID MEMBRANE PROTEIN TERC, CHLOROPLASTIC"/>
    <property type="match status" value="1"/>
</dbReference>
<accession>A0A8J8TD37</accession>
<evidence type="ECO:0000256" key="2">
    <source>
        <dbReference type="ARBA" id="ARBA00022692"/>
    </source>
</evidence>
<dbReference type="NCBIfam" id="TIGR03718">
    <property type="entry name" value="R_switched_Alx"/>
    <property type="match status" value="1"/>
</dbReference>
<proteinExistence type="predicted"/>
<feature type="transmembrane region" description="Helical" evidence="5">
    <location>
        <begin position="6"/>
        <end position="25"/>
    </location>
</feature>
<feature type="transmembrane region" description="Helical" evidence="5">
    <location>
        <begin position="255"/>
        <end position="273"/>
    </location>
</feature>